<sequence>MPSLTPCDWACHQPPISSPLRPSRPTEQTAFFKSSPPGSPTRSSPIRPSMTNSEGLSLGTARQSLFSSFNYEDNNGSQSSNRKFPASSPIRGVDRFSRFSDRQIRPNPVIRKREDEQTTRRRLFLKTVRDRADDQRFEKRSIEAQAIRSWHEEHQQYLACKAREASGNDLEMDSYIDDAINAQQQQQLDYEDLPEIYMDDYPADLEYEAMMKDDENAGLMSEWDLDDDMLLDLIRAEEQKQGDTDMS</sequence>
<dbReference type="Proteomes" id="UP000222788">
    <property type="component" value="Unassembled WGS sequence"/>
</dbReference>
<dbReference type="AlphaFoldDB" id="A0A2C5XAT9"/>
<keyword evidence="3" id="KW-1185">Reference proteome</keyword>
<evidence type="ECO:0000313" key="3">
    <source>
        <dbReference type="Proteomes" id="UP000222788"/>
    </source>
</evidence>
<dbReference type="OrthoDB" id="5279705at2759"/>
<evidence type="ECO:0000256" key="1">
    <source>
        <dbReference type="SAM" id="MobiDB-lite"/>
    </source>
</evidence>
<reference evidence="2 3" key="2">
    <citation type="journal article" date="2013" name="IMA Fungus">
        <title>IMA Genome-F 1: Ceratocystis fimbriata: Draft nuclear genome sequence for the plant pathogen, Ceratocystis fimbriata.</title>
        <authorList>
            <person name="Wilken P.M."/>
            <person name="Steenkamp E.T."/>
            <person name="Wingfield M.J."/>
            <person name="de Beer Z.W."/>
            <person name="Wingfield B.D."/>
        </authorList>
    </citation>
    <scope>NUCLEOTIDE SEQUENCE [LARGE SCALE GENOMIC DNA]</scope>
    <source>
        <strain evidence="2 3">CBS 114723</strain>
    </source>
</reference>
<feature type="region of interest" description="Disordered" evidence="1">
    <location>
        <begin position="1"/>
        <end position="92"/>
    </location>
</feature>
<dbReference type="STRING" id="1035309.A0A2C5XAT9"/>
<comment type="caution">
    <text evidence="2">The sequence shown here is derived from an EMBL/GenBank/DDBJ whole genome shotgun (WGS) entry which is preliminary data.</text>
</comment>
<evidence type="ECO:0000313" key="2">
    <source>
        <dbReference type="EMBL" id="PHH54446.1"/>
    </source>
</evidence>
<gene>
    <name evidence="2" type="ORF">CFIMG_003035RA</name>
</gene>
<dbReference type="EMBL" id="APWK03000026">
    <property type="protein sequence ID" value="PHH54446.1"/>
    <property type="molecule type" value="Genomic_DNA"/>
</dbReference>
<feature type="compositionally biased region" description="Polar residues" evidence="1">
    <location>
        <begin position="50"/>
        <end position="82"/>
    </location>
</feature>
<feature type="compositionally biased region" description="Low complexity" evidence="1">
    <location>
        <begin position="34"/>
        <end position="49"/>
    </location>
</feature>
<protein>
    <submittedName>
        <fullName evidence="2">Uncharacterized protein</fullName>
    </submittedName>
</protein>
<organism evidence="2 3">
    <name type="scientific">Ceratocystis fimbriata CBS 114723</name>
    <dbReference type="NCBI Taxonomy" id="1035309"/>
    <lineage>
        <taxon>Eukaryota</taxon>
        <taxon>Fungi</taxon>
        <taxon>Dikarya</taxon>
        <taxon>Ascomycota</taxon>
        <taxon>Pezizomycotina</taxon>
        <taxon>Sordariomycetes</taxon>
        <taxon>Hypocreomycetidae</taxon>
        <taxon>Microascales</taxon>
        <taxon>Ceratocystidaceae</taxon>
        <taxon>Ceratocystis</taxon>
    </lineage>
</organism>
<accession>A0A2C5XAT9</accession>
<proteinExistence type="predicted"/>
<feature type="compositionally biased region" description="Low complexity" evidence="1">
    <location>
        <begin position="14"/>
        <end position="25"/>
    </location>
</feature>
<reference evidence="2 3" key="1">
    <citation type="journal article" date="2013" name="Fungal Biol.">
        <title>Analysis of microsatellite markers in the genome of the plant pathogen Ceratocystis fimbriata.</title>
        <authorList>
            <person name="Simpson M.C."/>
            <person name="Wilken P.M."/>
            <person name="Coetzee M.P."/>
            <person name="Wingfield M.J."/>
            <person name="Wingfield B.D."/>
        </authorList>
    </citation>
    <scope>NUCLEOTIDE SEQUENCE [LARGE SCALE GENOMIC DNA]</scope>
    <source>
        <strain evidence="2 3">CBS 114723</strain>
    </source>
</reference>
<name>A0A2C5XAT9_9PEZI</name>